<evidence type="ECO:0000256" key="1">
    <source>
        <dbReference type="SAM" id="MobiDB-lite"/>
    </source>
</evidence>
<dbReference type="EMBL" id="LSSM01005724">
    <property type="protein sequence ID" value="OMJ12087.1"/>
    <property type="molecule type" value="Genomic_DNA"/>
</dbReference>
<feature type="compositionally biased region" description="Polar residues" evidence="1">
    <location>
        <begin position="77"/>
        <end position="89"/>
    </location>
</feature>
<proteinExistence type="predicted"/>
<evidence type="ECO:0000313" key="2">
    <source>
        <dbReference type="EMBL" id="OMJ12087.1"/>
    </source>
</evidence>
<comment type="caution">
    <text evidence="2">The sequence shown here is derived from an EMBL/GenBank/DDBJ whole genome shotgun (WGS) entry which is preliminary data.</text>
</comment>
<organism evidence="2 3">
    <name type="scientific">Smittium culicis</name>
    <dbReference type="NCBI Taxonomy" id="133412"/>
    <lineage>
        <taxon>Eukaryota</taxon>
        <taxon>Fungi</taxon>
        <taxon>Fungi incertae sedis</taxon>
        <taxon>Zoopagomycota</taxon>
        <taxon>Kickxellomycotina</taxon>
        <taxon>Harpellomycetes</taxon>
        <taxon>Harpellales</taxon>
        <taxon>Legeriomycetaceae</taxon>
        <taxon>Smittium</taxon>
    </lineage>
</organism>
<keyword evidence="3" id="KW-1185">Reference proteome</keyword>
<dbReference type="AlphaFoldDB" id="A0A1R1XBU6"/>
<gene>
    <name evidence="2" type="ORF">AYI69_g9569</name>
</gene>
<accession>A0A1R1XBU6</accession>
<protein>
    <submittedName>
        <fullName evidence="2">Uncharacterized protein</fullName>
    </submittedName>
</protein>
<evidence type="ECO:0000313" key="3">
    <source>
        <dbReference type="Proteomes" id="UP000187429"/>
    </source>
</evidence>
<sequence>MSQDSSTIKMVKLTFSTRDPEDCKTEVTEAQITTKPVEESKIIGDTEASANDETVKAKPSTIKHQSRIVGLKKKPASSINAATIPSSPDENVMLGDDKNQPLIKRMTKSTINSDNFSDFSMVSDMSSPMDIKK</sequence>
<feature type="region of interest" description="Disordered" evidence="1">
    <location>
        <begin position="36"/>
        <end position="133"/>
    </location>
</feature>
<reference evidence="3" key="1">
    <citation type="submission" date="2017-01" db="EMBL/GenBank/DDBJ databases">
        <authorList>
            <person name="Wang Y."/>
            <person name="White M."/>
            <person name="Kvist S."/>
            <person name="Moncalvo J.-M."/>
        </authorList>
    </citation>
    <scope>NUCLEOTIDE SEQUENCE [LARGE SCALE GENOMIC DNA]</scope>
    <source>
        <strain evidence="3">ID-206-W2</strain>
    </source>
</reference>
<dbReference type="Proteomes" id="UP000187429">
    <property type="component" value="Unassembled WGS sequence"/>
</dbReference>
<name>A0A1R1XBU6_9FUNG</name>
<feature type="compositionally biased region" description="Low complexity" evidence="1">
    <location>
        <begin position="112"/>
        <end position="127"/>
    </location>
</feature>
<feature type="compositionally biased region" description="Basic residues" evidence="1">
    <location>
        <begin position="64"/>
        <end position="75"/>
    </location>
</feature>